<evidence type="ECO:0000313" key="2">
    <source>
        <dbReference type="EMBL" id="GED73035.1"/>
    </source>
</evidence>
<reference evidence="2 5" key="3">
    <citation type="submission" date="2019-06" db="EMBL/GenBank/DDBJ databases">
        <title>Whole genome shotgun sequence of Brevibacillus reuszeri NBRC 15719.</title>
        <authorList>
            <person name="Hosoyama A."/>
            <person name="Uohara A."/>
            <person name="Ohji S."/>
            <person name="Ichikawa N."/>
        </authorList>
    </citation>
    <scope>NUCLEOTIDE SEQUENCE [LARGE SCALE GENOMIC DNA]</scope>
    <source>
        <strain evidence="2 5">NBRC 15719</strain>
    </source>
</reference>
<comment type="caution">
    <text evidence="3">The sequence shown here is derived from an EMBL/GenBank/DDBJ whole genome shotgun (WGS) entry which is preliminary data.</text>
</comment>
<protein>
    <recommendedName>
        <fullName evidence="1">Competence protein CoiA nuclease-like domain-containing protein</fullName>
    </recommendedName>
</protein>
<evidence type="ECO:0000313" key="4">
    <source>
        <dbReference type="Proteomes" id="UP000036834"/>
    </source>
</evidence>
<evidence type="ECO:0000313" key="3">
    <source>
        <dbReference type="EMBL" id="KNB70186.1"/>
    </source>
</evidence>
<dbReference type="PATRIC" id="fig|54915.3.peg.1896"/>
<dbReference type="Proteomes" id="UP000036834">
    <property type="component" value="Unassembled WGS sequence"/>
</dbReference>
<gene>
    <name evidence="3" type="ORF">ADS79_14545</name>
    <name evidence="2" type="ORF">BRE01_67370</name>
</gene>
<reference evidence="3" key="2">
    <citation type="submission" date="2015-07" db="EMBL/GenBank/DDBJ databases">
        <title>MeaNS - Measles Nucleotide Surveillance Program.</title>
        <authorList>
            <person name="Tran T."/>
            <person name="Druce J."/>
        </authorList>
    </citation>
    <scope>NUCLEOTIDE SEQUENCE</scope>
    <source>
        <strain evidence="3">DSM 9887</strain>
    </source>
</reference>
<dbReference type="EMBL" id="BJON01000040">
    <property type="protein sequence ID" value="GED73035.1"/>
    <property type="molecule type" value="Genomic_DNA"/>
</dbReference>
<dbReference type="EMBL" id="LGIQ01000009">
    <property type="protein sequence ID" value="KNB70186.1"/>
    <property type="molecule type" value="Genomic_DNA"/>
</dbReference>
<dbReference type="InterPro" id="IPR010330">
    <property type="entry name" value="CoiA_nuc"/>
</dbReference>
<evidence type="ECO:0000313" key="5">
    <source>
        <dbReference type="Proteomes" id="UP000319578"/>
    </source>
</evidence>
<dbReference type="AlphaFoldDB" id="A0A0K9YND9"/>
<organism evidence="3 4">
    <name type="scientific">Brevibacillus reuszeri</name>
    <dbReference type="NCBI Taxonomy" id="54915"/>
    <lineage>
        <taxon>Bacteria</taxon>
        <taxon>Bacillati</taxon>
        <taxon>Bacillota</taxon>
        <taxon>Bacilli</taxon>
        <taxon>Bacillales</taxon>
        <taxon>Paenibacillaceae</taxon>
        <taxon>Brevibacillus</taxon>
    </lineage>
</organism>
<accession>A0A0K9YND9</accession>
<name>A0A0K9YND9_9BACL</name>
<keyword evidence="5" id="KW-1185">Reference proteome</keyword>
<dbReference type="RefSeq" id="WP_049739154.1">
    <property type="nucleotide sequence ID" value="NZ_BJON01000040.1"/>
</dbReference>
<dbReference type="STRING" id="54915.ADS79_14545"/>
<evidence type="ECO:0000259" key="1">
    <source>
        <dbReference type="Pfam" id="PF06054"/>
    </source>
</evidence>
<dbReference type="Pfam" id="PF06054">
    <property type="entry name" value="CoiA_nuc"/>
    <property type="match status" value="1"/>
</dbReference>
<feature type="domain" description="Competence protein CoiA nuclease-like" evidence="1">
    <location>
        <begin position="73"/>
        <end position="229"/>
    </location>
</feature>
<proteinExistence type="predicted"/>
<sequence>MFKAKSNKDNQIISLKSKYWKDKRDDLKKIGKVDGFICQSCLKSVVLAWAAEPKTKPHFRHNPKNIDCDQNDESVEHTKGKELLFEYFQNRYSDVVDVIDIEHHIPQTGQIADVYVRFKNGQEWAIEYQRSNISLDTLNRRRALYKQANIKDIWIVGENLAKIQSDDTISFKRISQVLFQDTSFGKNCLMALNPDTGKVGIYRSITAINSRRYKSYKSFYDLDDIEFNLIGEPFGIRDVIDYKGYKYDFVHSGVLLLPQVSLQKSNLSKFRFLVVQEFMDYKDKAYINVPDELMKFIPKTCKDLDIDVEIVHSHENIQEIGQMHPVKIYPSKWRKRLNKINMEKYQQRADFSRWGYAISSLYSMATIESKTRWLESAVPFVRMRRYLYDQGIIDKLYDPADKIELLPLLNAVMKVLKVSSNDVIRESVKRGFISHMDIEVTGIFVIELLNKVGAICVERFNALGKGRIDLMF</sequence>
<reference evidence="4" key="1">
    <citation type="submission" date="2015-07" db="EMBL/GenBank/DDBJ databases">
        <title>Genome sequencing project for genomic taxonomy and phylogenomics of Bacillus-like bacteria.</title>
        <authorList>
            <person name="Liu B."/>
            <person name="Wang J."/>
            <person name="Zhu Y."/>
            <person name="Liu G."/>
            <person name="Chen Q."/>
            <person name="Chen Z."/>
            <person name="Lan J."/>
            <person name="Che J."/>
            <person name="Ge C."/>
            <person name="Shi H."/>
            <person name="Pan Z."/>
            <person name="Liu X."/>
        </authorList>
    </citation>
    <scope>NUCLEOTIDE SEQUENCE [LARGE SCALE GENOMIC DNA]</scope>
    <source>
        <strain evidence="4">DSM 9887</strain>
    </source>
</reference>
<dbReference type="Proteomes" id="UP000319578">
    <property type="component" value="Unassembled WGS sequence"/>
</dbReference>